<dbReference type="Proteomes" id="UP000187209">
    <property type="component" value="Unassembled WGS sequence"/>
</dbReference>
<keyword evidence="2" id="KW-1185">Reference proteome</keyword>
<organism evidence="1 2">
    <name type="scientific">Stentor coeruleus</name>
    <dbReference type="NCBI Taxonomy" id="5963"/>
    <lineage>
        <taxon>Eukaryota</taxon>
        <taxon>Sar</taxon>
        <taxon>Alveolata</taxon>
        <taxon>Ciliophora</taxon>
        <taxon>Postciliodesmatophora</taxon>
        <taxon>Heterotrichea</taxon>
        <taxon>Heterotrichida</taxon>
        <taxon>Stentoridae</taxon>
        <taxon>Stentor</taxon>
    </lineage>
</organism>
<dbReference type="AlphaFoldDB" id="A0A1R2CCJ3"/>
<evidence type="ECO:0000313" key="1">
    <source>
        <dbReference type="EMBL" id="OMJ86744.1"/>
    </source>
</evidence>
<reference evidence="1 2" key="1">
    <citation type="submission" date="2016-11" db="EMBL/GenBank/DDBJ databases">
        <title>The macronuclear genome of Stentor coeruleus: a giant cell with tiny introns.</title>
        <authorList>
            <person name="Slabodnick M."/>
            <person name="Ruby J.G."/>
            <person name="Reiff S.B."/>
            <person name="Swart E.C."/>
            <person name="Gosai S."/>
            <person name="Prabakaran S."/>
            <person name="Witkowska E."/>
            <person name="Larue G.E."/>
            <person name="Fisher S."/>
            <person name="Freeman R.M."/>
            <person name="Gunawardena J."/>
            <person name="Chu W."/>
            <person name="Stover N.A."/>
            <person name="Gregory B.D."/>
            <person name="Nowacki M."/>
            <person name="Derisi J."/>
            <person name="Roy S.W."/>
            <person name="Marshall W.F."/>
            <person name="Sood P."/>
        </authorList>
    </citation>
    <scope>NUCLEOTIDE SEQUENCE [LARGE SCALE GENOMIC DNA]</scope>
    <source>
        <strain evidence="1">WM001</strain>
    </source>
</reference>
<protein>
    <submittedName>
        <fullName evidence="1">Uncharacterized protein</fullName>
    </submittedName>
</protein>
<gene>
    <name evidence="1" type="ORF">SteCoe_11680</name>
</gene>
<evidence type="ECO:0000313" key="2">
    <source>
        <dbReference type="Proteomes" id="UP000187209"/>
    </source>
</evidence>
<comment type="caution">
    <text evidence="1">The sequence shown here is derived from an EMBL/GenBank/DDBJ whole genome shotgun (WGS) entry which is preliminary data.</text>
</comment>
<name>A0A1R2CCJ3_9CILI</name>
<proteinExistence type="predicted"/>
<dbReference type="EMBL" id="MPUH01000196">
    <property type="protein sequence ID" value="OMJ86744.1"/>
    <property type="molecule type" value="Genomic_DNA"/>
</dbReference>
<accession>A0A1R2CCJ3</accession>
<sequence>MSVADKISKLKKVKRIAMDSDDCRNRKKRKFRSAVPKMKIQIVEKNNDKYSRPLTCSINYPLVYLDLSYPMFSLKNNRDKPQLNLRGGTVK</sequence>